<keyword evidence="5" id="KW-1185">Reference proteome</keyword>
<sequence length="414" mass="47237">MVAIPVQHQQHVSTISLSLNRRQHLYRFQTLYIRLTRPFTRSNEDGSSIDTSSSDLEQHARPLEEVTKSRLHTPNVAGRLRPSIRVLYHSFVLITGVLLIACICLSVLLALLSSGLRRIPDDDFDYLFGPPISAEDPSIWNDDHQAFIRNVQPVPLHSHNDYWRRIPLFEALGSGCISVEADIHLRNSDLLVGHKSSQLHPKLDLRNMYLDPLERMLRARNDNRTIEDWQGIFSRASKQTVVLLVDHKTAGVGTHAMLSTQLQPLRDLGYLTHWNGTARILRPLTIVATGNAPFYNDNVYRDIFFDADLGHLTSAHDTADHYFYNISNSYYASRTWDKALSRDARTRSRHEIASQIEAAELRGLLARYWNTPAKPLNMRDMVWRTLVEQDVGVLNMDDMGIVRDRAIGWGTLSS</sequence>
<dbReference type="InterPro" id="IPR051236">
    <property type="entry name" value="HAT_RTT109-like"/>
</dbReference>
<keyword evidence="3" id="KW-0472">Membrane</keyword>
<evidence type="ECO:0000256" key="2">
    <source>
        <dbReference type="ARBA" id="ARBA00014286"/>
    </source>
</evidence>
<evidence type="ECO:0000313" key="4">
    <source>
        <dbReference type="EMBL" id="KAK6005922.1"/>
    </source>
</evidence>
<keyword evidence="3" id="KW-0812">Transmembrane</keyword>
<dbReference type="PANTHER" id="PTHR31571">
    <property type="entry name" value="ALTERED INHERITANCE OF MITOCHONDRIA PROTEIN 6"/>
    <property type="match status" value="1"/>
</dbReference>
<reference evidence="4 5" key="1">
    <citation type="submission" date="2023-11" db="EMBL/GenBank/DDBJ databases">
        <title>Draft genome sequence and annotation of the polyextremotolerant black yeast-like fungus Aureobasidium pullulans NRRL 62042.</title>
        <authorList>
            <person name="Dielentheis-Frenken M.R.E."/>
            <person name="Wibberg D."/>
            <person name="Blank L.M."/>
            <person name="Tiso T."/>
        </authorList>
    </citation>
    <scope>NUCLEOTIDE SEQUENCE [LARGE SCALE GENOMIC DNA]</scope>
    <source>
        <strain evidence="4 5">NRRL 62042</strain>
    </source>
</reference>
<dbReference type="PANTHER" id="PTHR31571:SF1">
    <property type="entry name" value="ALTERED INHERITANCE OF MITOCHONDRIA PROTEIN 6"/>
    <property type="match status" value="1"/>
</dbReference>
<name>A0ABR0TNK4_AURPU</name>
<comment type="caution">
    <text evidence="4">The sequence shown here is derived from an EMBL/GenBank/DDBJ whole genome shotgun (WGS) entry which is preliminary data.</text>
</comment>
<organism evidence="4 5">
    <name type="scientific">Aureobasidium pullulans</name>
    <name type="common">Black yeast</name>
    <name type="synonym">Pullularia pullulans</name>
    <dbReference type="NCBI Taxonomy" id="5580"/>
    <lineage>
        <taxon>Eukaryota</taxon>
        <taxon>Fungi</taxon>
        <taxon>Dikarya</taxon>
        <taxon>Ascomycota</taxon>
        <taxon>Pezizomycotina</taxon>
        <taxon>Dothideomycetes</taxon>
        <taxon>Dothideomycetidae</taxon>
        <taxon>Dothideales</taxon>
        <taxon>Saccotheciaceae</taxon>
        <taxon>Aureobasidium</taxon>
    </lineage>
</organism>
<protein>
    <recommendedName>
        <fullName evidence="2">Altered inheritance of mitochondria protein 6</fullName>
    </recommendedName>
</protein>
<evidence type="ECO:0000256" key="3">
    <source>
        <dbReference type="SAM" id="Phobius"/>
    </source>
</evidence>
<gene>
    <name evidence="4" type="ORF">QM012_007564</name>
</gene>
<dbReference type="InterPro" id="IPR017946">
    <property type="entry name" value="PLC-like_Pdiesterase_TIM-brl"/>
</dbReference>
<dbReference type="SUPFAM" id="SSF51695">
    <property type="entry name" value="PLC-like phosphodiesterases"/>
    <property type="match status" value="1"/>
</dbReference>
<comment type="similarity">
    <text evidence="1">Belongs to the AIM6 family.</text>
</comment>
<feature type="transmembrane region" description="Helical" evidence="3">
    <location>
        <begin position="86"/>
        <end position="112"/>
    </location>
</feature>
<keyword evidence="3" id="KW-1133">Transmembrane helix</keyword>
<proteinExistence type="inferred from homology"/>
<accession>A0ABR0TNK4</accession>
<evidence type="ECO:0000313" key="5">
    <source>
        <dbReference type="Proteomes" id="UP001341245"/>
    </source>
</evidence>
<evidence type="ECO:0000256" key="1">
    <source>
        <dbReference type="ARBA" id="ARBA00008858"/>
    </source>
</evidence>
<dbReference type="Proteomes" id="UP001341245">
    <property type="component" value="Unassembled WGS sequence"/>
</dbReference>
<dbReference type="EMBL" id="JASGXD010000005">
    <property type="protein sequence ID" value="KAK6005922.1"/>
    <property type="molecule type" value="Genomic_DNA"/>
</dbReference>